<dbReference type="OrthoDB" id="430332at2759"/>
<dbReference type="Proteomes" id="UP000654075">
    <property type="component" value="Unassembled WGS sequence"/>
</dbReference>
<dbReference type="PANTHER" id="PTHR42886">
    <property type="entry name" value="RE40534P-RELATED"/>
    <property type="match status" value="1"/>
</dbReference>
<comment type="caution">
    <text evidence="4">The sequence shown here is derived from an EMBL/GenBank/DDBJ whole genome shotgun (WGS) entry which is preliminary data.</text>
</comment>
<sequence length="339" mass="38115">YGTGAAIFSLAWHELLSRMTADGSFKPRRLIAVDPLGWNLSSHPRWTAGLDPDKAEEWFVESLEGWRSASGIERMDLVGHSIGGYLAASYAERHSNRVRILTLVSPAGVPKEPEDFRQKILQASWKIRLMLRLWGRGWTPHLGLQCLPKRIGYRIAVNCAGRWTQRSEDDTCEVGMDKDALADYIYFGWSEGAASSEMILGAILHPGAWAKRPLCDRLPKIRVPRIEMIYGDRDWMDARHGNAVAEQCQASTTTATATTPTKTVRTPRIWVQLLKSAGHYGHLENVSGFVQALTQALGERDVGDEKARRSAELPPDFAKRFQGPDVPKWRSWEGYEFGR</sequence>
<keyword evidence="5" id="KW-1185">Reference proteome</keyword>
<evidence type="ECO:0000313" key="4">
    <source>
        <dbReference type="EMBL" id="CAE8616883.1"/>
    </source>
</evidence>
<evidence type="ECO:0000313" key="5">
    <source>
        <dbReference type="Proteomes" id="UP000654075"/>
    </source>
</evidence>
<dbReference type="AlphaFoldDB" id="A0A813FVR2"/>
<name>A0A813FVR2_POLGL</name>
<dbReference type="GO" id="GO:0052689">
    <property type="term" value="F:carboxylic ester hydrolase activity"/>
    <property type="evidence" value="ECO:0007669"/>
    <property type="project" value="TreeGrafter"/>
</dbReference>
<dbReference type="InterPro" id="IPR029058">
    <property type="entry name" value="AB_hydrolase_fold"/>
</dbReference>
<dbReference type="PANTHER" id="PTHR42886:SF29">
    <property type="entry name" value="PUMMELIG, ISOFORM A"/>
    <property type="match status" value="1"/>
</dbReference>
<evidence type="ECO:0000259" key="3">
    <source>
        <dbReference type="Pfam" id="PF00561"/>
    </source>
</evidence>
<feature type="region of interest" description="Disordered" evidence="2">
    <location>
        <begin position="300"/>
        <end position="325"/>
    </location>
</feature>
<evidence type="ECO:0000256" key="2">
    <source>
        <dbReference type="SAM" id="MobiDB-lite"/>
    </source>
</evidence>
<accession>A0A813FVR2</accession>
<reference evidence="4" key="1">
    <citation type="submission" date="2021-02" db="EMBL/GenBank/DDBJ databases">
        <authorList>
            <person name="Dougan E. K."/>
            <person name="Rhodes N."/>
            <person name="Thang M."/>
            <person name="Chan C."/>
        </authorList>
    </citation>
    <scope>NUCLEOTIDE SEQUENCE</scope>
</reference>
<proteinExistence type="inferred from homology"/>
<dbReference type="Gene3D" id="3.40.50.1820">
    <property type="entry name" value="alpha/beta hydrolase"/>
    <property type="match status" value="1"/>
</dbReference>
<comment type="similarity">
    <text evidence="1">Belongs to the peptidase S33 family. ABHD4/ABHD5 subfamily.</text>
</comment>
<organism evidence="4 5">
    <name type="scientific">Polarella glacialis</name>
    <name type="common">Dinoflagellate</name>
    <dbReference type="NCBI Taxonomy" id="89957"/>
    <lineage>
        <taxon>Eukaryota</taxon>
        <taxon>Sar</taxon>
        <taxon>Alveolata</taxon>
        <taxon>Dinophyceae</taxon>
        <taxon>Suessiales</taxon>
        <taxon>Suessiaceae</taxon>
        <taxon>Polarella</taxon>
    </lineage>
</organism>
<dbReference type="GO" id="GO:0006654">
    <property type="term" value="P:phosphatidic acid biosynthetic process"/>
    <property type="evidence" value="ECO:0007669"/>
    <property type="project" value="TreeGrafter"/>
</dbReference>
<dbReference type="InterPro" id="IPR000073">
    <property type="entry name" value="AB_hydrolase_1"/>
</dbReference>
<gene>
    <name evidence="4" type="ORF">PGLA1383_LOCUS34551</name>
</gene>
<protein>
    <recommendedName>
        <fullName evidence="3">AB hydrolase-1 domain-containing protein</fullName>
    </recommendedName>
</protein>
<dbReference type="PRINTS" id="PR00111">
    <property type="entry name" value="ABHYDROLASE"/>
</dbReference>
<feature type="non-terminal residue" evidence="4">
    <location>
        <position position="1"/>
    </location>
</feature>
<dbReference type="Pfam" id="PF00561">
    <property type="entry name" value="Abhydrolase_1"/>
    <property type="match status" value="1"/>
</dbReference>
<feature type="compositionally biased region" description="Basic and acidic residues" evidence="2">
    <location>
        <begin position="300"/>
        <end position="311"/>
    </location>
</feature>
<dbReference type="EMBL" id="CAJNNV010025988">
    <property type="protein sequence ID" value="CAE8616883.1"/>
    <property type="molecule type" value="Genomic_DNA"/>
</dbReference>
<dbReference type="GO" id="GO:0042171">
    <property type="term" value="F:lysophosphatidic acid acyltransferase activity"/>
    <property type="evidence" value="ECO:0007669"/>
    <property type="project" value="TreeGrafter"/>
</dbReference>
<dbReference type="SUPFAM" id="SSF53474">
    <property type="entry name" value="alpha/beta-Hydrolases"/>
    <property type="match status" value="1"/>
</dbReference>
<evidence type="ECO:0000256" key="1">
    <source>
        <dbReference type="ARBA" id="ARBA00038097"/>
    </source>
</evidence>
<feature type="domain" description="AB hydrolase-1" evidence="3">
    <location>
        <begin position="28"/>
        <end position="119"/>
    </location>
</feature>
<dbReference type="GO" id="GO:0055088">
    <property type="term" value="P:lipid homeostasis"/>
    <property type="evidence" value="ECO:0007669"/>
    <property type="project" value="TreeGrafter"/>
</dbReference>